<comment type="caution">
    <text evidence="7">The sequence shown here is derived from an EMBL/GenBank/DDBJ whole genome shotgun (WGS) entry which is preliminary data.</text>
</comment>
<evidence type="ECO:0000259" key="6">
    <source>
        <dbReference type="PROSITE" id="PS51462"/>
    </source>
</evidence>
<dbReference type="PROSITE" id="PS00893">
    <property type="entry name" value="NUDIX_BOX"/>
    <property type="match status" value="1"/>
</dbReference>
<dbReference type="PANTHER" id="PTHR43046">
    <property type="entry name" value="GDP-MANNOSE MANNOSYL HYDROLASE"/>
    <property type="match status" value="1"/>
</dbReference>
<dbReference type="InterPro" id="IPR020084">
    <property type="entry name" value="NUDIX_hydrolase_CS"/>
</dbReference>
<dbReference type="PANTHER" id="PTHR43046:SF12">
    <property type="entry name" value="GDP-MANNOSE MANNOSYL HYDROLASE"/>
    <property type="match status" value="1"/>
</dbReference>
<evidence type="ECO:0000256" key="5">
    <source>
        <dbReference type="RuleBase" id="RU003476"/>
    </source>
</evidence>
<keyword evidence="4" id="KW-0460">Magnesium</keyword>
<keyword evidence="8" id="KW-1185">Reference proteome</keyword>
<dbReference type="EMBL" id="JANWTC010000011">
    <property type="protein sequence ID" value="MCS5480499.1"/>
    <property type="molecule type" value="Genomic_DNA"/>
</dbReference>
<keyword evidence="3 5" id="KW-0378">Hydrolase</keyword>
<evidence type="ECO:0000256" key="1">
    <source>
        <dbReference type="ARBA" id="ARBA00001946"/>
    </source>
</evidence>
<evidence type="ECO:0000313" key="8">
    <source>
        <dbReference type="Proteomes" id="UP001205965"/>
    </source>
</evidence>
<comment type="similarity">
    <text evidence="2 5">Belongs to the Nudix hydrolase family.</text>
</comment>
<evidence type="ECO:0000256" key="3">
    <source>
        <dbReference type="ARBA" id="ARBA00022801"/>
    </source>
</evidence>
<dbReference type="Pfam" id="PF00293">
    <property type="entry name" value="NUDIX"/>
    <property type="match status" value="1"/>
</dbReference>
<dbReference type="InterPro" id="IPR000086">
    <property type="entry name" value="NUDIX_hydrolase_dom"/>
</dbReference>
<dbReference type="PRINTS" id="PR00502">
    <property type="entry name" value="NUDIXFAMILY"/>
</dbReference>
<evidence type="ECO:0000256" key="4">
    <source>
        <dbReference type="ARBA" id="ARBA00022842"/>
    </source>
</evidence>
<dbReference type="CDD" id="cd04685">
    <property type="entry name" value="NUDIX_Hydrolase"/>
    <property type="match status" value="1"/>
</dbReference>
<proteinExistence type="inferred from homology"/>
<sequence>MTLRHSVRGLILDPVDHVLLVNLNWVGLGFEGGLWITPGGGIEAGETREQALRRELREETGFLPEEIGPEIWTKTTHAPSGSWSGQVDHVHLVRAPRFDPSPSFTATQLQEENIQGLRWWSPQELSGSAATFVPRKLPELLRELLDNGISQTPVEITGY</sequence>
<gene>
    <name evidence="7" type="ORF">NYP18_12635</name>
</gene>
<accession>A0ABT2G2T5</accession>
<evidence type="ECO:0000313" key="7">
    <source>
        <dbReference type="EMBL" id="MCS5480499.1"/>
    </source>
</evidence>
<dbReference type="InterPro" id="IPR020476">
    <property type="entry name" value="Nudix_hydrolase"/>
</dbReference>
<feature type="domain" description="Nudix hydrolase" evidence="6">
    <location>
        <begin position="2"/>
        <end position="142"/>
    </location>
</feature>
<protein>
    <submittedName>
        <fullName evidence="7">NUDIX domain-containing protein</fullName>
    </submittedName>
</protein>
<dbReference type="SUPFAM" id="SSF55811">
    <property type="entry name" value="Nudix"/>
    <property type="match status" value="1"/>
</dbReference>
<dbReference type="Gene3D" id="3.90.79.10">
    <property type="entry name" value="Nucleoside Triphosphate Pyrophosphohydrolase"/>
    <property type="match status" value="1"/>
</dbReference>
<dbReference type="PROSITE" id="PS51462">
    <property type="entry name" value="NUDIX"/>
    <property type="match status" value="1"/>
</dbReference>
<organism evidence="7 8">
    <name type="scientific">Corynebacterium lemuris</name>
    <dbReference type="NCBI Taxonomy" id="1859292"/>
    <lineage>
        <taxon>Bacteria</taxon>
        <taxon>Bacillati</taxon>
        <taxon>Actinomycetota</taxon>
        <taxon>Actinomycetes</taxon>
        <taxon>Mycobacteriales</taxon>
        <taxon>Corynebacteriaceae</taxon>
        <taxon>Corynebacterium</taxon>
    </lineage>
</organism>
<name>A0ABT2G2T5_9CORY</name>
<reference evidence="7 8" key="1">
    <citation type="submission" date="2022-08" db="EMBL/GenBank/DDBJ databases">
        <title>YIM 101645 draft genome.</title>
        <authorList>
            <person name="Chen X."/>
        </authorList>
    </citation>
    <scope>NUCLEOTIDE SEQUENCE [LARGE SCALE GENOMIC DNA]</scope>
    <source>
        <strain evidence="7 8">YIM 101645</strain>
    </source>
</reference>
<dbReference type="RefSeq" id="WP_259428568.1">
    <property type="nucleotide sequence ID" value="NZ_JANWTC010000011.1"/>
</dbReference>
<evidence type="ECO:0000256" key="2">
    <source>
        <dbReference type="ARBA" id="ARBA00005582"/>
    </source>
</evidence>
<dbReference type="InterPro" id="IPR015797">
    <property type="entry name" value="NUDIX_hydrolase-like_dom_sf"/>
</dbReference>
<comment type="cofactor">
    <cofactor evidence="1">
        <name>Mg(2+)</name>
        <dbReference type="ChEBI" id="CHEBI:18420"/>
    </cofactor>
</comment>
<dbReference type="Proteomes" id="UP001205965">
    <property type="component" value="Unassembled WGS sequence"/>
</dbReference>